<feature type="compositionally biased region" description="Polar residues" evidence="1">
    <location>
        <begin position="540"/>
        <end position="558"/>
    </location>
</feature>
<organism evidence="2 3">
    <name type="scientific">Ephemerocybe angulata</name>
    <dbReference type="NCBI Taxonomy" id="980116"/>
    <lineage>
        <taxon>Eukaryota</taxon>
        <taxon>Fungi</taxon>
        <taxon>Dikarya</taxon>
        <taxon>Basidiomycota</taxon>
        <taxon>Agaricomycotina</taxon>
        <taxon>Agaricomycetes</taxon>
        <taxon>Agaricomycetidae</taxon>
        <taxon>Agaricales</taxon>
        <taxon>Agaricineae</taxon>
        <taxon>Psathyrellaceae</taxon>
        <taxon>Ephemerocybe</taxon>
    </lineage>
</organism>
<feature type="compositionally biased region" description="Polar residues" evidence="1">
    <location>
        <begin position="455"/>
        <end position="464"/>
    </location>
</feature>
<evidence type="ECO:0000313" key="2">
    <source>
        <dbReference type="EMBL" id="KAF6759631.1"/>
    </source>
</evidence>
<feature type="compositionally biased region" description="Basic and acidic residues" evidence="1">
    <location>
        <begin position="410"/>
        <end position="452"/>
    </location>
</feature>
<accession>A0A8H6I989</accession>
<proteinExistence type="predicted"/>
<feature type="region of interest" description="Disordered" evidence="1">
    <location>
        <begin position="388"/>
        <end position="717"/>
    </location>
</feature>
<feature type="compositionally biased region" description="Low complexity" evidence="1">
    <location>
        <begin position="233"/>
        <end position="246"/>
    </location>
</feature>
<feature type="compositionally biased region" description="Polar residues" evidence="1">
    <location>
        <begin position="505"/>
        <end position="519"/>
    </location>
</feature>
<evidence type="ECO:0000313" key="3">
    <source>
        <dbReference type="Proteomes" id="UP000521943"/>
    </source>
</evidence>
<dbReference type="AlphaFoldDB" id="A0A8H6I989"/>
<dbReference type="EMBL" id="JACGCI010000015">
    <property type="protein sequence ID" value="KAF6759631.1"/>
    <property type="molecule type" value="Genomic_DNA"/>
</dbReference>
<sequence>MSPKSKSPSSSPSPSNASVNLPDDRRTASPSVEASPRRKKLDLSAIKKWLEAKQRRQAENDDDVVSIVTTGDENPQSDDPHDEEYRGRVPARSRIGTVQAQRDAVSPIRPRRSERFRPVSSDSPRVAPRESGDHAGGEQQPGEGGERPIRSPSITPPPPLPQQAQTPSRSKKKSSGRVKSTPIVRSDSDEEPGNKHPATSSSTKRKRIRRKSSSSPIPKKVRSEPLPFPLLPPFGASPSPSLSTTELPSALDIINNARASRSKEASSIRTPSPAFLPANKSDDERKFLLRFFDDEASEDEEEEEDGESVGGDDVDRRMQSQDEYDYADSFIDDGAPCVDHSDSDVSMRSRRPSSTHSRDVASDTSEDSAIIKALKALKDAKKARAAKKLIAAQKAQKADANAAKAIQDAKNAREKEERETKRRKEKEEKEAKRAEARQGTRRESEEDEERRAAQPPSSTAPSTHDSNHEHLSSNVPPKSIKPTPKSLKSALKTSSPTKLHPKPSDSASKATRTPASTSKSSKKGEVVEISSDSEDELDAQTPSKPSKPTSGTTRSNGSGKPIPQATRESASKEKSAPAKCDGQAMPSVKKGKQRAVLRTPSPAPESDGDTSDGELSAYERQLREAIKASKATGPSKVGESSSQGSASSPNAQPPTTPVTPLRPARGVSMKDFLKSVKPIATPESSAPKKAAQNSPKPQDASPASPSRPFDPNADPTIAIRCKDLPDVDEVNDPALQDPILADRYVGLPRLRRGILTPWTDTPGKGFISFSVWADWIPGMNAANAYNAVNFTQAGPIRNPARVSPLDIAEDDAQHKPEI</sequence>
<feature type="compositionally biased region" description="Acidic residues" evidence="1">
    <location>
        <begin position="294"/>
        <end position="312"/>
    </location>
</feature>
<reference evidence="2 3" key="1">
    <citation type="submission" date="2020-07" db="EMBL/GenBank/DDBJ databases">
        <title>Comparative genomics of pyrophilous fungi reveals a link between fire events and developmental genes.</title>
        <authorList>
            <consortium name="DOE Joint Genome Institute"/>
            <person name="Steindorff A.S."/>
            <person name="Carver A."/>
            <person name="Calhoun S."/>
            <person name="Stillman K."/>
            <person name="Liu H."/>
            <person name="Lipzen A."/>
            <person name="Pangilinan J."/>
            <person name="Labutti K."/>
            <person name="Bruns T.D."/>
            <person name="Grigoriev I.V."/>
        </authorList>
    </citation>
    <scope>NUCLEOTIDE SEQUENCE [LARGE SCALE GENOMIC DNA]</scope>
    <source>
        <strain evidence="2 3">CBS 144469</strain>
    </source>
</reference>
<protein>
    <submittedName>
        <fullName evidence="2">Uncharacterized protein</fullName>
    </submittedName>
</protein>
<feature type="compositionally biased region" description="Basic and acidic residues" evidence="1">
    <location>
        <begin position="127"/>
        <end position="136"/>
    </location>
</feature>
<feature type="compositionally biased region" description="Low complexity" evidence="1">
    <location>
        <begin position="388"/>
        <end position="409"/>
    </location>
</feature>
<feature type="compositionally biased region" description="Polar residues" evidence="1">
    <location>
        <begin position="691"/>
        <end position="704"/>
    </location>
</feature>
<keyword evidence="3" id="KW-1185">Reference proteome</keyword>
<gene>
    <name evidence="2" type="ORF">DFP72DRAFT_1063975</name>
</gene>
<comment type="caution">
    <text evidence="2">The sequence shown here is derived from an EMBL/GenBank/DDBJ whole genome shotgun (WGS) entry which is preliminary data.</text>
</comment>
<feature type="compositionally biased region" description="Basic and acidic residues" evidence="1">
    <location>
        <begin position="48"/>
        <end position="59"/>
    </location>
</feature>
<feature type="compositionally biased region" description="Low complexity" evidence="1">
    <location>
        <begin position="1"/>
        <end position="15"/>
    </location>
</feature>
<evidence type="ECO:0000256" key="1">
    <source>
        <dbReference type="SAM" id="MobiDB-lite"/>
    </source>
</evidence>
<feature type="compositionally biased region" description="Basic residues" evidence="1">
    <location>
        <begin position="203"/>
        <end position="212"/>
    </location>
</feature>
<dbReference type="Proteomes" id="UP000521943">
    <property type="component" value="Unassembled WGS sequence"/>
</dbReference>
<feature type="compositionally biased region" description="Basic and acidic residues" evidence="1">
    <location>
        <begin position="280"/>
        <end position="293"/>
    </location>
</feature>
<feature type="region of interest" description="Disordered" evidence="1">
    <location>
        <begin position="1"/>
        <end position="246"/>
    </location>
</feature>
<name>A0A8H6I989_9AGAR</name>
<feature type="compositionally biased region" description="Low complexity" evidence="1">
    <location>
        <begin position="634"/>
        <end position="650"/>
    </location>
</feature>
<feature type="region of interest" description="Disordered" evidence="1">
    <location>
        <begin position="259"/>
        <end position="367"/>
    </location>
</feature>